<evidence type="ECO:0000313" key="3">
    <source>
        <dbReference type="EMBL" id="KAF9511245.1"/>
    </source>
</evidence>
<feature type="domain" description="G-patch" evidence="2">
    <location>
        <begin position="183"/>
        <end position="203"/>
    </location>
</feature>
<evidence type="ECO:0000313" key="4">
    <source>
        <dbReference type="Proteomes" id="UP000886523"/>
    </source>
</evidence>
<dbReference type="GO" id="GO:0003723">
    <property type="term" value="F:RNA binding"/>
    <property type="evidence" value="ECO:0007669"/>
    <property type="project" value="TreeGrafter"/>
</dbReference>
<dbReference type="Pfam" id="PF26093">
    <property type="entry name" value="HTH_TGH"/>
    <property type="match status" value="1"/>
</dbReference>
<dbReference type="PROSITE" id="PS50174">
    <property type="entry name" value="G_PATCH"/>
    <property type="match status" value="1"/>
</dbReference>
<accession>A0A9P6ATP6</accession>
<feature type="compositionally biased region" description="Acidic residues" evidence="1">
    <location>
        <begin position="744"/>
        <end position="755"/>
    </location>
</feature>
<dbReference type="Proteomes" id="UP000886523">
    <property type="component" value="Unassembled WGS sequence"/>
</dbReference>
<comment type="caution">
    <text evidence="3">The sequence shown here is derived from an EMBL/GenBank/DDBJ whole genome shotgun (WGS) entry which is preliminary data.</text>
</comment>
<organism evidence="3 4">
    <name type="scientific">Hydnum rufescens UP504</name>
    <dbReference type="NCBI Taxonomy" id="1448309"/>
    <lineage>
        <taxon>Eukaryota</taxon>
        <taxon>Fungi</taxon>
        <taxon>Dikarya</taxon>
        <taxon>Basidiomycota</taxon>
        <taxon>Agaricomycotina</taxon>
        <taxon>Agaricomycetes</taxon>
        <taxon>Cantharellales</taxon>
        <taxon>Hydnaceae</taxon>
        <taxon>Hydnum</taxon>
    </lineage>
</organism>
<dbReference type="InterPro" id="IPR011666">
    <property type="entry name" value="DUF1604"/>
</dbReference>
<evidence type="ECO:0000256" key="1">
    <source>
        <dbReference type="SAM" id="MobiDB-lite"/>
    </source>
</evidence>
<feature type="region of interest" description="Disordered" evidence="1">
    <location>
        <begin position="644"/>
        <end position="728"/>
    </location>
</feature>
<dbReference type="GO" id="GO:0006397">
    <property type="term" value="P:mRNA processing"/>
    <property type="evidence" value="ECO:0007669"/>
    <property type="project" value="InterPro"/>
</dbReference>
<feature type="compositionally biased region" description="Basic and acidic residues" evidence="1">
    <location>
        <begin position="875"/>
        <end position="896"/>
    </location>
</feature>
<dbReference type="GO" id="GO:0005634">
    <property type="term" value="C:nucleus"/>
    <property type="evidence" value="ECO:0007669"/>
    <property type="project" value="TreeGrafter"/>
</dbReference>
<dbReference type="AlphaFoldDB" id="A0A9P6ATP6"/>
<gene>
    <name evidence="3" type="ORF">BS47DRAFT_1486977</name>
</gene>
<feature type="compositionally biased region" description="Basic and acidic residues" evidence="1">
    <location>
        <begin position="321"/>
        <end position="346"/>
    </location>
</feature>
<dbReference type="EMBL" id="MU129003">
    <property type="protein sequence ID" value="KAF9511245.1"/>
    <property type="molecule type" value="Genomic_DNA"/>
</dbReference>
<feature type="region of interest" description="Disordered" evidence="1">
    <location>
        <begin position="306"/>
        <end position="354"/>
    </location>
</feature>
<feature type="compositionally biased region" description="Basic and acidic residues" evidence="1">
    <location>
        <begin position="813"/>
        <end position="831"/>
    </location>
</feature>
<proteinExistence type="predicted"/>
<feature type="region of interest" description="Disordered" evidence="1">
    <location>
        <begin position="744"/>
        <end position="947"/>
    </location>
</feature>
<dbReference type="PANTHER" id="PTHR13384">
    <property type="entry name" value="G PATCH DOMAIN-CONTAINING PROTEIN 1"/>
    <property type="match status" value="1"/>
</dbReference>
<dbReference type="PANTHER" id="PTHR13384:SF19">
    <property type="entry name" value="G PATCH DOMAIN-CONTAINING PROTEIN 1"/>
    <property type="match status" value="1"/>
</dbReference>
<keyword evidence="4" id="KW-1185">Reference proteome</keyword>
<sequence>MTSRLKKKLDNIGVDASTSRLTESFCLIGTPLPSLDKAKDSNEFVPVWKQDVRDEEGRRRLHGAFTGGFSAGYFNTVGSKEGWTPSTFKSSRLARAKNNGARPEDFMDEEDLEELRNSKRMVHTTEEMDLTGGTEAEKRKRMGASINDEYVHRPSLWGAIYPHIYLSSPMASAVAATLLPPTKDSIGAQLLKKMGWRLGQGVGPRVTYDQLRKQNLLSSSVPVLASSSEMDEDDEAKKHSYAPRDTVVTVFRPKENSFGLGYVPGAALLEMLHGQSSEERAGSLKISVGFGLGALNDAEDEDVDVYDSSAGHRPSRGLAYDAREGPEKMTLGSHRDRPPLRPRDDPASTSQSTFHDGRPVLIDFVLSDEPIVEDVWFKIPEVPESWEPNPQTLWRSESMSTATMPPTHEARGGPRDATRWKPGGITAAEERAMKLGEIGLPNQKSRSVFEYLSQKDRERLQSITSGGILSNESIDGNTPTTSQTVINIPTIDARVAQAALHGFQPFNADPVKQARYASYIQSQAYPSTSPNYTSPPALKSGQAIDDFNKEMEDYAKAAAIFKPMSGAIANRFTSASIIDADPAIQEGLHRPADTQGYLSVPSKDHSKLDVQVEETPRQNAARLGMYGPLTRDVSEWTPARLLSKRFGVRNPRPDGGTPGDHDNVSTSSAAAPPPPPVSPAAWDPTSVGVSFQPASTASASGSSIPSSSGPKDLANIGFGEDDDQGHDTLTYERPVMDIFKAIFESDDEDSGDDKDEVPKTIPPVTSHVTAEVLPATTETPLEASTPLPEPPAKEVDGGLVDPNLFRPKFVSKAKREGESKILHDGGEDVGKKSKKSRKSGHSKMLVSFDMDVDGGTPTAVINVKKEKERKKPKRPRDEPGLGRDLEREAKRSKDGKGNNNEEDEGEWVEKVVILPPRGTEQTLRDNLIPGDSGEEAKRGRMRASDFL</sequence>
<feature type="compositionally biased region" description="Basic residues" evidence="1">
    <location>
        <begin position="832"/>
        <end position="841"/>
    </location>
</feature>
<feature type="compositionally biased region" description="Low complexity" evidence="1">
    <location>
        <begin position="693"/>
        <end position="710"/>
    </location>
</feature>
<protein>
    <recommendedName>
        <fullName evidence="2">G-patch domain-containing protein</fullName>
    </recommendedName>
</protein>
<evidence type="ECO:0000259" key="2">
    <source>
        <dbReference type="PROSITE" id="PS50174"/>
    </source>
</evidence>
<dbReference type="OrthoDB" id="20507at2759"/>
<dbReference type="Pfam" id="PF01585">
    <property type="entry name" value="G-patch"/>
    <property type="match status" value="1"/>
</dbReference>
<reference evidence="3" key="1">
    <citation type="journal article" date="2020" name="Nat. Commun.">
        <title>Large-scale genome sequencing of mycorrhizal fungi provides insights into the early evolution of symbiotic traits.</title>
        <authorList>
            <person name="Miyauchi S."/>
            <person name="Kiss E."/>
            <person name="Kuo A."/>
            <person name="Drula E."/>
            <person name="Kohler A."/>
            <person name="Sanchez-Garcia M."/>
            <person name="Morin E."/>
            <person name="Andreopoulos B."/>
            <person name="Barry K.W."/>
            <person name="Bonito G."/>
            <person name="Buee M."/>
            <person name="Carver A."/>
            <person name="Chen C."/>
            <person name="Cichocki N."/>
            <person name="Clum A."/>
            <person name="Culley D."/>
            <person name="Crous P.W."/>
            <person name="Fauchery L."/>
            <person name="Girlanda M."/>
            <person name="Hayes R.D."/>
            <person name="Keri Z."/>
            <person name="LaButti K."/>
            <person name="Lipzen A."/>
            <person name="Lombard V."/>
            <person name="Magnuson J."/>
            <person name="Maillard F."/>
            <person name="Murat C."/>
            <person name="Nolan M."/>
            <person name="Ohm R.A."/>
            <person name="Pangilinan J."/>
            <person name="Pereira M.F."/>
            <person name="Perotto S."/>
            <person name="Peter M."/>
            <person name="Pfister S."/>
            <person name="Riley R."/>
            <person name="Sitrit Y."/>
            <person name="Stielow J.B."/>
            <person name="Szollosi G."/>
            <person name="Zifcakova L."/>
            <person name="Stursova M."/>
            <person name="Spatafora J.W."/>
            <person name="Tedersoo L."/>
            <person name="Vaario L.M."/>
            <person name="Yamada A."/>
            <person name="Yan M."/>
            <person name="Wang P."/>
            <person name="Xu J."/>
            <person name="Bruns T."/>
            <person name="Baldrian P."/>
            <person name="Vilgalys R."/>
            <person name="Dunand C."/>
            <person name="Henrissat B."/>
            <person name="Grigoriev I.V."/>
            <person name="Hibbett D."/>
            <person name="Nagy L.G."/>
            <person name="Martin F.M."/>
        </authorList>
    </citation>
    <scope>NUCLEOTIDE SEQUENCE</scope>
    <source>
        <strain evidence="3">UP504</strain>
    </source>
</reference>
<name>A0A9P6ATP6_9AGAM</name>
<dbReference type="Pfam" id="PF07713">
    <property type="entry name" value="DUF1604"/>
    <property type="match status" value="1"/>
</dbReference>
<dbReference type="InterPro" id="IPR000467">
    <property type="entry name" value="G_patch_dom"/>
</dbReference>